<dbReference type="EMBL" id="QRZM01000022">
    <property type="protein sequence ID" value="RGV70002.1"/>
    <property type="molecule type" value="Genomic_DNA"/>
</dbReference>
<protein>
    <submittedName>
        <fullName evidence="1">Uncharacterized protein</fullName>
    </submittedName>
</protein>
<dbReference type="AlphaFoldDB" id="A0A412YUD1"/>
<organism evidence="1 2">
    <name type="scientific">Enterocloster bolteae</name>
    <dbReference type="NCBI Taxonomy" id="208479"/>
    <lineage>
        <taxon>Bacteria</taxon>
        <taxon>Bacillati</taxon>
        <taxon>Bacillota</taxon>
        <taxon>Clostridia</taxon>
        <taxon>Lachnospirales</taxon>
        <taxon>Lachnospiraceae</taxon>
        <taxon>Enterocloster</taxon>
    </lineage>
</organism>
<dbReference type="Proteomes" id="UP000284543">
    <property type="component" value="Unassembled WGS sequence"/>
</dbReference>
<comment type="caution">
    <text evidence="1">The sequence shown here is derived from an EMBL/GenBank/DDBJ whole genome shotgun (WGS) entry which is preliminary data.</text>
</comment>
<sequence length="80" mass="9296">MRLLLKNMGLYEYHIVHLAILSDALKVASSSEKLCSYMLRGLWKSAVNIVFHSEREENISNKELKPIQKEVFPWILCYGV</sequence>
<reference evidence="1 2" key="1">
    <citation type="submission" date="2018-08" db="EMBL/GenBank/DDBJ databases">
        <title>A genome reference for cultivated species of the human gut microbiota.</title>
        <authorList>
            <person name="Zou Y."/>
            <person name="Xue W."/>
            <person name="Luo G."/>
        </authorList>
    </citation>
    <scope>NUCLEOTIDE SEQUENCE [LARGE SCALE GENOMIC DNA]</scope>
    <source>
        <strain evidence="1 2">AF14-18</strain>
    </source>
</reference>
<gene>
    <name evidence="1" type="ORF">DWW02_27905</name>
</gene>
<evidence type="ECO:0000313" key="1">
    <source>
        <dbReference type="EMBL" id="RGV70002.1"/>
    </source>
</evidence>
<dbReference type="KEGG" id="cbol:CGC65_09510"/>
<proteinExistence type="predicted"/>
<name>A0A412YUD1_9FIRM</name>
<evidence type="ECO:0000313" key="2">
    <source>
        <dbReference type="Proteomes" id="UP000284543"/>
    </source>
</evidence>
<accession>A0A412YUD1</accession>